<keyword evidence="3" id="KW-1185">Reference proteome</keyword>
<dbReference type="Proteomes" id="UP001165121">
    <property type="component" value="Unassembled WGS sequence"/>
</dbReference>
<feature type="region of interest" description="Disordered" evidence="1">
    <location>
        <begin position="84"/>
        <end position="146"/>
    </location>
</feature>
<sequence length="146" mass="16281">MDRKIINPTNNPLERYHRELNARFLTPHPALSTFVKKTEELARSYADLRKSILVKVADASQRQVAKLPRAPTLPALKDIVASNTDDEDNVVNEHGVTGDTAIDEAEGKSDEELNVSDDVSSSGKEGGPHNITPRFSTRQRRSYRQS</sequence>
<accession>A0A9W7DF44</accession>
<evidence type="ECO:0000256" key="1">
    <source>
        <dbReference type="SAM" id="MobiDB-lite"/>
    </source>
</evidence>
<feature type="compositionally biased region" description="Basic residues" evidence="1">
    <location>
        <begin position="137"/>
        <end position="146"/>
    </location>
</feature>
<proteinExistence type="predicted"/>
<organism evidence="2 3">
    <name type="scientific">Phytophthora fragariaefolia</name>
    <dbReference type="NCBI Taxonomy" id="1490495"/>
    <lineage>
        <taxon>Eukaryota</taxon>
        <taxon>Sar</taxon>
        <taxon>Stramenopiles</taxon>
        <taxon>Oomycota</taxon>
        <taxon>Peronosporomycetes</taxon>
        <taxon>Peronosporales</taxon>
        <taxon>Peronosporaceae</taxon>
        <taxon>Phytophthora</taxon>
    </lineage>
</organism>
<name>A0A9W7DF44_9STRA</name>
<reference evidence="2" key="1">
    <citation type="submission" date="2023-04" db="EMBL/GenBank/DDBJ databases">
        <title>Phytophthora fragariaefolia NBRC 109709.</title>
        <authorList>
            <person name="Ichikawa N."/>
            <person name="Sato H."/>
            <person name="Tonouchi N."/>
        </authorList>
    </citation>
    <scope>NUCLEOTIDE SEQUENCE</scope>
    <source>
        <strain evidence="2">NBRC 109709</strain>
    </source>
</reference>
<protein>
    <submittedName>
        <fullName evidence="2">Unnamed protein product</fullName>
    </submittedName>
</protein>
<dbReference type="EMBL" id="BSXT01018935">
    <property type="protein sequence ID" value="GMG16426.1"/>
    <property type="molecule type" value="Genomic_DNA"/>
</dbReference>
<comment type="caution">
    <text evidence="2">The sequence shown here is derived from an EMBL/GenBank/DDBJ whole genome shotgun (WGS) entry which is preliminary data.</text>
</comment>
<evidence type="ECO:0000313" key="2">
    <source>
        <dbReference type="EMBL" id="GMG16426.1"/>
    </source>
</evidence>
<evidence type="ECO:0000313" key="3">
    <source>
        <dbReference type="Proteomes" id="UP001165121"/>
    </source>
</evidence>
<dbReference type="AlphaFoldDB" id="A0A9W7DF44"/>
<gene>
    <name evidence="2" type="ORF">Pfra01_002976000</name>
</gene>